<reference evidence="2" key="3">
    <citation type="submission" date="2014-09" db="EMBL/GenBank/DDBJ databases">
        <authorList>
            <person name="Magalhaes I.L.F."/>
            <person name="Oliveira U."/>
            <person name="Santos F.R."/>
            <person name="Vidigal T.H.D.A."/>
            <person name="Brescovit A.D."/>
            <person name="Santos A.J."/>
        </authorList>
    </citation>
    <scope>NUCLEOTIDE SEQUENCE</scope>
</reference>
<evidence type="ECO:0000313" key="2">
    <source>
        <dbReference type="EMBL" id="JAG58740.1"/>
    </source>
</evidence>
<dbReference type="GO" id="GO:0016874">
    <property type="term" value="F:ligase activity"/>
    <property type="evidence" value="ECO:0007669"/>
    <property type="project" value="UniProtKB-KW"/>
</dbReference>
<dbReference type="AlphaFoldDB" id="A0A0A9Y729"/>
<reference evidence="1" key="2">
    <citation type="submission" date="2014-07" db="EMBL/GenBank/DDBJ databases">
        <authorList>
            <person name="Hull J."/>
        </authorList>
    </citation>
    <scope>NUCLEOTIDE SEQUENCE</scope>
</reference>
<proteinExistence type="predicted"/>
<name>A0A0A9Y729_LYGHE</name>
<protein>
    <submittedName>
        <fullName evidence="1">Isoleucine--tRNA ligase 2</fullName>
    </submittedName>
</protein>
<sequence>MGNRLSPQIKEESSIEEVPLNSETTHVLADDSNFVEVQDYKAEQPDEKTLKKLLGQTVESKNPSHLKVQLILDALEEIEGERSLKNMRDCIEEHSRSTGINFGNLEDSLSRLESAIYRKN</sequence>
<gene>
    <name evidence="1" type="primary">ileS2_1</name>
    <name evidence="1" type="ORF">CM83_2985</name>
</gene>
<organism evidence="1">
    <name type="scientific">Lygus hesperus</name>
    <name type="common">Western plant bug</name>
    <dbReference type="NCBI Taxonomy" id="30085"/>
    <lineage>
        <taxon>Eukaryota</taxon>
        <taxon>Metazoa</taxon>
        <taxon>Ecdysozoa</taxon>
        <taxon>Arthropoda</taxon>
        <taxon>Hexapoda</taxon>
        <taxon>Insecta</taxon>
        <taxon>Pterygota</taxon>
        <taxon>Neoptera</taxon>
        <taxon>Paraneoptera</taxon>
        <taxon>Hemiptera</taxon>
        <taxon>Heteroptera</taxon>
        <taxon>Panheteroptera</taxon>
        <taxon>Cimicomorpha</taxon>
        <taxon>Miridae</taxon>
        <taxon>Mirini</taxon>
        <taxon>Lygus</taxon>
    </lineage>
</organism>
<evidence type="ECO:0000313" key="1">
    <source>
        <dbReference type="EMBL" id="JAG26893.1"/>
    </source>
</evidence>
<dbReference type="EMBL" id="GBHO01016711">
    <property type="protein sequence ID" value="JAG26893.1"/>
    <property type="molecule type" value="Transcribed_RNA"/>
</dbReference>
<dbReference type="EMBL" id="GBRD01007081">
    <property type="protein sequence ID" value="JAG58740.1"/>
    <property type="molecule type" value="Transcribed_RNA"/>
</dbReference>
<accession>A0A0A9Y729</accession>
<keyword evidence="1" id="KW-0436">Ligase</keyword>
<reference evidence="1" key="1">
    <citation type="journal article" date="2014" name="PLoS ONE">
        <title>Transcriptome-Based Identification of ABC Transporters in the Western Tarnished Plant Bug Lygus hesperus.</title>
        <authorList>
            <person name="Hull J.J."/>
            <person name="Chaney K."/>
            <person name="Geib S.M."/>
            <person name="Fabrick J.A."/>
            <person name="Brent C.S."/>
            <person name="Walsh D."/>
            <person name="Lavine L.C."/>
        </authorList>
    </citation>
    <scope>NUCLEOTIDE SEQUENCE</scope>
</reference>